<dbReference type="AlphaFoldDB" id="A0A0E9UM69"/>
<proteinExistence type="predicted"/>
<protein>
    <submittedName>
        <fullName evidence="1">Uncharacterized protein</fullName>
    </submittedName>
</protein>
<organism evidence="1">
    <name type="scientific">Anguilla anguilla</name>
    <name type="common">European freshwater eel</name>
    <name type="synonym">Muraena anguilla</name>
    <dbReference type="NCBI Taxonomy" id="7936"/>
    <lineage>
        <taxon>Eukaryota</taxon>
        <taxon>Metazoa</taxon>
        <taxon>Chordata</taxon>
        <taxon>Craniata</taxon>
        <taxon>Vertebrata</taxon>
        <taxon>Euteleostomi</taxon>
        <taxon>Actinopterygii</taxon>
        <taxon>Neopterygii</taxon>
        <taxon>Teleostei</taxon>
        <taxon>Anguilliformes</taxon>
        <taxon>Anguillidae</taxon>
        <taxon>Anguilla</taxon>
    </lineage>
</organism>
<name>A0A0E9UM69_ANGAN</name>
<sequence>MVASSRMERQSCCGGPENILSRISTVKTAYGDLPGSSKNVAYISGRSLAARRAHSTLSLRLRPAVQYSARGLPIK</sequence>
<accession>A0A0E9UM69</accession>
<reference evidence="1" key="1">
    <citation type="submission" date="2014-11" db="EMBL/GenBank/DDBJ databases">
        <authorList>
            <person name="Amaro Gonzalez C."/>
        </authorList>
    </citation>
    <scope>NUCLEOTIDE SEQUENCE</scope>
</reference>
<evidence type="ECO:0000313" key="1">
    <source>
        <dbReference type="EMBL" id="JAH66887.1"/>
    </source>
</evidence>
<dbReference type="EMBL" id="GBXM01041690">
    <property type="protein sequence ID" value="JAH66887.1"/>
    <property type="molecule type" value="Transcribed_RNA"/>
</dbReference>
<reference evidence="1" key="2">
    <citation type="journal article" date="2015" name="Fish Shellfish Immunol.">
        <title>Early steps in the European eel (Anguilla anguilla)-Vibrio vulnificus interaction in the gills: Role of the RtxA13 toxin.</title>
        <authorList>
            <person name="Callol A."/>
            <person name="Pajuelo D."/>
            <person name="Ebbesson L."/>
            <person name="Teles M."/>
            <person name="MacKenzie S."/>
            <person name="Amaro C."/>
        </authorList>
    </citation>
    <scope>NUCLEOTIDE SEQUENCE</scope>
</reference>